<keyword evidence="3" id="KW-1133">Transmembrane helix</keyword>
<comment type="catalytic activity">
    <reaction evidence="5">
        <text>chloride(in) = chloride(out)</text>
        <dbReference type="Rhea" id="RHEA:29823"/>
        <dbReference type="ChEBI" id="CHEBI:17996"/>
    </reaction>
</comment>
<dbReference type="GO" id="GO:0005886">
    <property type="term" value="C:plasma membrane"/>
    <property type="evidence" value="ECO:0007669"/>
    <property type="project" value="UniProtKB-SubCell"/>
</dbReference>
<dbReference type="Pfam" id="PF01062">
    <property type="entry name" value="Bestrophin"/>
    <property type="match status" value="1"/>
</dbReference>
<evidence type="ECO:0000256" key="5">
    <source>
        <dbReference type="ARBA" id="ARBA00024167"/>
    </source>
</evidence>
<evidence type="ECO:0000256" key="3">
    <source>
        <dbReference type="ARBA" id="ARBA00022989"/>
    </source>
</evidence>
<keyword evidence="2" id="KW-0812">Transmembrane</keyword>
<keyword evidence="7" id="KW-1003">Cell membrane</keyword>
<evidence type="ECO:0000313" key="9">
    <source>
        <dbReference type="Proteomes" id="UP000314986"/>
    </source>
</evidence>
<dbReference type="PANTHER" id="PTHR10736">
    <property type="entry name" value="BESTROPHIN"/>
    <property type="match status" value="1"/>
</dbReference>
<comment type="similarity">
    <text evidence="6 7">Belongs to the anion channel-forming bestrophin (TC 1.A.46) family. Calcium-sensitive chloride channel subfamily.</text>
</comment>
<dbReference type="AlphaFoldDB" id="A0A4W3IVG7"/>
<reference evidence="9" key="3">
    <citation type="journal article" date="2014" name="Nature">
        <title>Elephant shark genome provides unique insights into gnathostome evolution.</title>
        <authorList>
            <consortium name="International Elephant Shark Genome Sequencing Consortium"/>
            <person name="Venkatesh B."/>
            <person name="Lee A.P."/>
            <person name="Ravi V."/>
            <person name="Maurya A.K."/>
            <person name="Lian M.M."/>
            <person name="Swann J.B."/>
            <person name="Ohta Y."/>
            <person name="Flajnik M.F."/>
            <person name="Sutoh Y."/>
            <person name="Kasahara M."/>
            <person name="Hoon S."/>
            <person name="Gangu V."/>
            <person name="Roy S.W."/>
            <person name="Irimia M."/>
            <person name="Korzh V."/>
            <person name="Kondrychyn I."/>
            <person name="Lim Z.W."/>
            <person name="Tay B.H."/>
            <person name="Tohari S."/>
            <person name="Kong K.W."/>
            <person name="Ho S."/>
            <person name="Lorente-Galdos B."/>
            <person name="Quilez J."/>
            <person name="Marques-Bonet T."/>
            <person name="Raney B.J."/>
            <person name="Ingham P.W."/>
            <person name="Tay A."/>
            <person name="Hillier L.W."/>
            <person name="Minx P."/>
            <person name="Boehm T."/>
            <person name="Wilson R.K."/>
            <person name="Brenner S."/>
            <person name="Warren W.C."/>
        </authorList>
    </citation>
    <scope>NUCLEOTIDE SEQUENCE [LARGE SCALE GENOMIC DNA]</scope>
</reference>
<evidence type="ECO:0000256" key="7">
    <source>
        <dbReference type="RuleBase" id="RU363126"/>
    </source>
</evidence>
<keyword evidence="4" id="KW-0472">Membrane</keyword>
<dbReference type="InterPro" id="IPR021134">
    <property type="entry name" value="Bestrophin-like"/>
</dbReference>
<keyword evidence="7" id="KW-0869">Chloride channel</keyword>
<reference evidence="9" key="2">
    <citation type="journal article" date="2007" name="PLoS Biol.">
        <title>Survey sequencing and comparative analysis of the elephant shark (Callorhinchus milii) genome.</title>
        <authorList>
            <person name="Venkatesh B."/>
            <person name="Kirkness E.F."/>
            <person name="Loh Y.H."/>
            <person name="Halpern A.L."/>
            <person name="Lee A.P."/>
            <person name="Johnson J."/>
            <person name="Dandona N."/>
            <person name="Viswanathan L.D."/>
            <person name="Tay A."/>
            <person name="Venter J.C."/>
            <person name="Strausberg R.L."/>
            <person name="Brenner S."/>
        </authorList>
    </citation>
    <scope>NUCLEOTIDE SEQUENCE [LARGE SCALE GENOMIC DNA]</scope>
</reference>
<reference evidence="8" key="4">
    <citation type="submission" date="2025-08" db="UniProtKB">
        <authorList>
            <consortium name="Ensembl"/>
        </authorList>
    </citation>
    <scope>IDENTIFICATION</scope>
</reference>
<keyword evidence="7" id="KW-0406">Ion transport</keyword>
<comment type="subcellular location">
    <subcellularLocation>
        <location evidence="7">Cell membrane</location>
        <topology evidence="7">Multi-pass membrane protein</topology>
    </subcellularLocation>
    <subcellularLocation>
        <location evidence="1">Membrane</location>
    </subcellularLocation>
</comment>
<keyword evidence="7" id="KW-0813">Transport</keyword>
<comment type="function">
    <text evidence="7">Forms chloride channels.</text>
</comment>
<protein>
    <recommendedName>
        <fullName evidence="7">Bestrophin homolog</fullName>
    </recommendedName>
</protein>
<accession>A0A4W3IVG7</accession>
<evidence type="ECO:0000256" key="1">
    <source>
        <dbReference type="ARBA" id="ARBA00004370"/>
    </source>
</evidence>
<evidence type="ECO:0000313" key="8">
    <source>
        <dbReference type="Ensembl" id="ENSCMIP00000024645.1"/>
    </source>
</evidence>
<reference evidence="8" key="5">
    <citation type="submission" date="2025-09" db="UniProtKB">
        <authorList>
            <consortium name="Ensembl"/>
        </authorList>
    </citation>
    <scope>IDENTIFICATION</scope>
</reference>
<dbReference type="PANTHER" id="PTHR10736:SF55">
    <property type="entry name" value="BESTROPHIN-4"/>
    <property type="match status" value="1"/>
</dbReference>
<dbReference type="InterPro" id="IPR000615">
    <property type="entry name" value="Bestrophin"/>
</dbReference>
<name>A0A4W3IVG7_CALMI</name>
<organism evidence="8 9">
    <name type="scientific">Callorhinchus milii</name>
    <name type="common">Ghost shark</name>
    <dbReference type="NCBI Taxonomy" id="7868"/>
    <lineage>
        <taxon>Eukaryota</taxon>
        <taxon>Metazoa</taxon>
        <taxon>Chordata</taxon>
        <taxon>Craniata</taxon>
        <taxon>Vertebrata</taxon>
        <taxon>Chondrichthyes</taxon>
        <taxon>Holocephali</taxon>
        <taxon>Chimaeriformes</taxon>
        <taxon>Callorhinchidae</taxon>
        <taxon>Callorhinchus</taxon>
    </lineage>
</organism>
<dbReference type="GO" id="GO:0034707">
    <property type="term" value="C:chloride channel complex"/>
    <property type="evidence" value="ECO:0007669"/>
    <property type="project" value="UniProtKB-KW"/>
</dbReference>
<dbReference type="Proteomes" id="UP000314986">
    <property type="component" value="Unassembled WGS sequence"/>
</dbReference>
<keyword evidence="9" id="KW-1185">Reference proteome</keyword>
<evidence type="ECO:0000256" key="4">
    <source>
        <dbReference type="ARBA" id="ARBA00023136"/>
    </source>
</evidence>
<sequence>MTCEELKAFEILVSDFNKYWIPCVWFTNLASQARSEGRIHDDVALRLLMDELNGYRAKCSLLFHYDWISIPLVYTQVRTASVK</sequence>
<dbReference type="Ensembl" id="ENSCMIT00000025054.1">
    <property type="protein sequence ID" value="ENSCMIP00000024645.1"/>
    <property type="gene ID" value="ENSCMIG00000010909.1"/>
</dbReference>
<keyword evidence="7" id="KW-0868">Chloride</keyword>
<dbReference type="GeneTree" id="ENSGT00940000160852"/>
<reference evidence="9" key="1">
    <citation type="journal article" date="2006" name="Science">
        <title>Ancient noncoding elements conserved in the human genome.</title>
        <authorList>
            <person name="Venkatesh B."/>
            <person name="Kirkness E.F."/>
            <person name="Loh Y.H."/>
            <person name="Halpern A.L."/>
            <person name="Lee A.P."/>
            <person name="Johnson J."/>
            <person name="Dandona N."/>
            <person name="Viswanathan L.D."/>
            <person name="Tay A."/>
            <person name="Venter J.C."/>
            <person name="Strausberg R.L."/>
            <person name="Brenner S."/>
        </authorList>
    </citation>
    <scope>NUCLEOTIDE SEQUENCE [LARGE SCALE GENOMIC DNA]</scope>
</reference>
<evidence type="ECO:0000256" key="6">
    <source>
        <dbReference type="ARBA" id="ARBA00034769"/>
    </source>
</evidence>
<dbReference type="GO" id="GO:0005254">
    <property type="term" value="F:chloride channel activity"/>
    <property type="evidence" value="ECO:0007669"/>
    <property type="project" value="UniProtKB-KW"/>
</dbReference>
<evidence type="ECO:0000256" key="2">
    <source>
        <dbReference type="ARBA" id="ARBA00022692"/>
    </source>
</evidence>
<keyword evidence="7" id="KW-0407">Ion channel</keyword>
<proteinExistence type="inferred from homology"/>